<keyword evidence="5" id="KW-0460">Magnesium</keyword>
<proteinExistence type="predicted"/>
<dbReference type="Pfam" id="PF01850">
    <property type="entry name" value="PIN"/>
    <property type="match status" value="1"/>
</dbReference>
<keyword evidence="2" id="KW-0540">Nuclease</keyword>
<dbReference type="InterPro" id="IPR002716">
    <property type="entry name" value="PIN_dom"/>
</dbReference>
<dbReference type="HOGENOM" id="CLU_118482_3_5_2"/>
<reference evidence="7 8" key="2">
    <citation type="journal article" date="2011" name="Stand. Genomic Sci.">
        <title>Complete genome sequence of Ferroglobus placidus AEDII12DO.</title>
        <authorList>
            <person name="Anderson I."/>
            <person name="Risso C."/>
            <person name="Holmes D."/>
            <person name="Lucas S."/>
            <person name="Copeland A."/>
            <person name="Lapidus A."/>
            <person name="Cheng J.F."/>
            <person name="Bruce D."/>
            <person name="Goodwin L."/>
            <person name="Pitluck S."/>
            <person name="Saunders E."/>
            <person name="Brettin T."/>
            <person name="Detter J.C."/>
            <person name="Han C."/>
            <person name="Tapia R."/>
            <person name="Larimer F."/>
            <person name="Land M."/>
            <person name="Hauser L."/>
            <person name="Woyke T."/>
            <person name="Lovley D."/>
            <person name="Kyrpides N."/>
            <person name="Ivanova N."/>
        </authorList>
    </citation>
    <scope>NUCLEOTIDE SEQUENCE [LARGE SCALE GENOMIC DNA]</scope>
    <source>
        <strain evidence="8">DSM 10642 / AEDII12DO</strain>
    </source>
</reference>
<protein>
    <submittedName>
        <fullName evidence="7">PilT protein domain protein</fullName>
    </submittedName>
</protein>
<dbReference type="RefSeq" id="WP_012966052.1">
    <property type="nucleotide sequence ID" value="NC_013849.1"/>
</dbReference>
<dbReference type="AlphaFoldDB" id="D3RYZ9"/>
<dbReference type="KEGG" id="fpl:Ferp_1561"/>
<evidence type="ECO:0000256" key="5">
    <source>
        <dbReference type="ARBA" id="ARBA00022842"/>
    </source>
</evidence>
<dbReference type="PANTHER" id="PTHR42740">
    <property type="entry name" value="RIBONUCLEASE VAPC3"/>
    <property type="match status" value="1"/>
</dbReference>
<keyword evidence="8" id="KW-1185">Reference proteome</keyword>
<dbReference type="SUPFAM" id="SSF88723">
    <property type="entry name" value="PIN domain-like"/>
    <property type="match status" value="1"/>
</dbReference>
<evidence type="ECO:0000313" key="8">
    <source>
        <dbReference type="Proteomes" id="UP000002613"/>
    </source>
</evidence>
<dbReference type="GO" id="GO:0046872">
    <property type="term" value="F:metal ion binding"/>
    <property type="evidence" value="ECO:0007669"/>
    <property type="project" value="UniProtKB-KW"/>
</dbReference>
<dbReference type="InterPro" id="IPR051749">
    <property type="entry name" value="PINc/VapC_TA_RNase"/>
</dbReference>
<sequence length="123" mass="13840">MAVLDTSVIIEIARGNRKALNAVLSEDNYFYITSITWFEIKVGAPKLAELNLVDSLECLSFDRKSADVAAEIYIKLKKDGKMVSLKDLFIGAICISNKEKLITMDSDFEILRDFGLEVVFIKQ</sequence>
<feature type="domain" description="PIN" evidence="6">
    <location>
        <begin position="3"/>
        <end position="109"/>
    </location>
</feature>
<name>D3RYZ9_FERPA</name>
<evidence type="ECO:0000313" key="7">
    <source>
        <dbReference type="EMBL" id="ADC65712.1"/>
    </source>
</evidence>
<accession>D3RYZ9</accession>
<gene>
    <name evidence="7" type="ordered locus">Ferp_1561</name>
</gene>
<keyword evidence="3" id="KW-0479">Metal-binding</keyword>
<organism evidence="7 8">
    <name type="scientific">Ferroglobus placidus (strain DSM 10642 / AEDII12DO)</name>
    <dbReference type="NCBI Taxonomy" id="589924"/>
    <lineage>
        <taxon>Archaea</taxon>
        <taxon>Methanobacteriati</taxon>
        <taxon>Methanobacteriota</taxon>
        <taxon>Archaeoglobi</taxon>
        <taxon>Archaeoglobales</taxon>
        <taxon>Archaeoglobaceae</taxon>
        <taxon>Ferroglobus</taxon>
    </lineage>
</organism>
<evidence type="ECO:0000256" key="1">
    <source>
        <dbReference type="ARBA" id="ARBA00022649"/>
    </source>
</evidence>
<dbReference type="OrthoDB" id="49529at2157"/>
<dbReference type="EMBL" id="CP001899">
    <property type="protein sequence ID" value="ADC65712.1"/>
    <property type="molecule type" value="Genomic_DNA"/>
</dbReference>
<dbReference type="InterPro" id="IPR029060">
    <property type="entry name" value="PIN-like_dom_sf"/>
</dbReference>
<evidence type="ECO:0000256" key="3">
    <source>
        <dbReference type="ARBA" id="ARBA00022723"/>
    </source>
</evidence>
<keyword evidence="4" id="KW-0378">Hydrolase</keyword>
<dbReference type="eggNOG" id="arCOG02219">
    <property type="taxonomic scope" value="Archaea"/>
</dbReference>
<dbReference type="PANTHER" id="PTHR42740:SF1">
    <property type="entry name" value="RIBONUCLEASE VAPC3"/>
    <property type="match status" value="1"/>
</dbReference>
<evidence type="ECO:0000259" key="6">
    <source>
        <dbReference type="Pfam" id="PF01850"/>
    </source>
</evidence>
<dbReference type="GO" id="GO:0004540">
    <property type="term" value="F:RNA nuclease activity"/>
    <property type="evidence" value="ECO:0007669"/>
    <property type="project" value="TreeGrafter"/>
</dbReference>
<dbReference type="GO" id="GO:0016787">
    <property type="term" value="F:hydrolase activity"/>
    <property type="evidence" value="ECO:0007669"/>
    <property type="project" value="UniProtKB-KW"/>
</dbReference>
<dbReference type="STRING" id="589924.Ferp_1561"/>
<evidence type="ECO:0000256" key="4">
    <source>
        <dbReference type="ARBA" id="ARBA00022801"/>
    </source>
</evidence>
<dbReference type="CDD" id="cd09881">
    <property type="entry name" value="PIN_VapC4-5_FitB-like"/>
    <property type="match status" value="1"/>
</dbReference>
<evidence type="ECO:0000256" key="2">
    <source>
        <dbReference type="ARBA" id="ARBA00022722"/>
    </source>
</evidence>
<keyword evidence="1" id="KW-1277">Toxin-antitoxin system</keyword>
<dbReference type="PaxDb" id="589924-Ferp_1561"/>
<dbReference type="GeneID" id="8779082"/>
<dbReference type="Gene3D" id="3.40.50.1010">
    <property type="entry name" value="5'-nuclease"/>
    <property type="match status" value="1"/>
</dbReference>
<reference evidence="8" key="1">
    <citation type="submission" date="2010-02" db="EMBL/GenBank/DDBJ databases">
        <title>Complete sequence of Ferroglobus placidus DSM 10642.</title>
        <authorList>
            <consortium name="US DOE Joint Genome Institute"/>
            <person name="Lucas S."/>
            <person name="Copeland A."/>
            <person name="Lapidus A."/>
            <person name="Cheng J.-F."/>
            <person name="Bruce D."/>
            <person name="Goodwin L."/>
            <person name="Pitluck S."/>
            <person name="Saunders E."/>
            <person name="Brettin T."/>
            <person name="Detter J.C."/>
            <person name="Han C."/>
            <person name="Tapia R."/>
            <person name="Larimer F."/>
            <person name="Land M."/>
            <person name="Hauser L."/>
            <person name="Kyrpides N."/>
            <person name="Ivanova N."/>
            <person name="Holmes D."/>
            <person name="Lovley D."/>
            <person name="Kyrpides N."/>
            <person name="Anderson I.J."/>
            <person name="Woyke T."/>
        </authorList>
    </citation>
    <scope>NUCLEOTIDE SEQUENCE [LARGE SCALE GENOMIC DNA]</scope>
    <source>
        <strain evidence="8">DSM 10642 / AEDII12DO</strain>
    </source>
</reference>
<dbReference type="Proteomes" id="UP000002613">
    <property type="component" value="Chromosome"/>
</dbReference>